<protein>
    <submittedName>
        <fullName evidence="1">Uncharacterized protein</fullName>
    </submittedName>
</protein>
<dbReference type="EMBL" id="QJSW01000002">
    <property type="protein sequence ID" value="PYE51547.1"/>
    <property type="molecule type" value="Genomic_DNA"/>
</dbReference>
<sequence length="76" mass="9391">MYDYLYYLAKQKNRYYEQLYSKTSCAHREHECIDRIRLIHRYEMLLEVISMLAPQQQIELTSIEKEYFEDAPYVSK</sequence>
<name>A0A2V4VVR2_PAEBA</name>
<proteinExistence type="predicted"/>
<organism evidence="1 2">
    <name type="scientific">Paenibacillus barcinonensis</name>
    <dbReference type="NCBI Taxonomy" id="198119"/>
    <lineage>
        <taxon>Bacteria</taxon>
        <taxon>Bacillati</taxon>
        <taxon>Bacillota</taxon>
        <taxon>Bacilli</taxon>
        <taxon>Bacillales</taxon>
        <taxon>Paenibacillaceae</taxon>
        <taxon>Paenibacillus</taxon>
    </lineage>
</organism>
<evidence type="ECO:0000313" key="2">
    <source>
        <dbReference type="Proteomes" id="UP000247790"/>
    </source>
</evidence>
<reference evidence="1 2" key="1">
    <citation type="submission" date="2018-06" db="EMBL/GenBank/DDBJ databases">
        <title>Genomic Encyclopedia of Type Strains, Phase III (KMG-III): the genomes of soil and plant-associated and newly described type strains.</title>
        <authorList>
            <person name="Whitman W."/>
        </authorList>
    </citation>
    <scope>NUCLEOTIDE SEQUENCE [LARGE SCALE GENOMIC DNA]</scope>
    <source>
        <strain evidence="1 2">CECT 7022</strain>
    </source>
</reference>
<dbReference type="AlphaFoldDB" id="A0A2V4VVR2"/>
<evidence type="ECO:0000313" key="1">
    <source>
        <dbReference type="EMBL" id="PYE51547.1"/>
    </source>
</evidence>
<accession>A0A2V4VVR2</accession>
<comment type="caution">
    <text evidence="1">The sequence shown here is derived from an EMBL/GenBank/DDBJ whole genome shotgun (WGS) entry which is preliminary data.</text>
</comment>
<dbReference type="Proteomes" id="UP000247790">
    <property type="component" value="Unassembled WGS sequence"/>
</dbReference>
<gene>
    <name evidence="1" type="ORF">DFQ00_102341</name>
</gene>